<organism evidence="1 2">
    <name type="scientific">Pontibacter qinzhouensis</name>
    <dbReference type="NCBI Taxonomy" id="2603253"/>
    <lineage>
        <taxon>Bacteria</taxon>
        <taxon>Pseudomonadati</taxon>
        <taxon>Bacteroidota</taxon>
        <taxon>Cytophagia</taxon>
        <taxon>Cytophagales</taxon>
        <taxon>Hymenobacteraceae</taxon>
        <taxon>Pontibacter</taxon>
    </lineage>
</organism>
<protein>
    <submittedName>
        <fullName evidence="1">Uncharacterized protein</fullName>
    </submittedName>
</protein>
<reference evidence="1 2" key="1">
    <citation type="submission" date="2019-08" db="EMBL/GenBank/DDBJ databases">
        <authorList>
            <person name="Shi S."/>
        </authorList>
    </citation>
    <scope>NUCLEOTIDE SEQUENCE [LARGE SCALE GENOMIC DNA]</scope>
    <source>
        <strain evidence="1 2">GY10130</strain>
    </source>
</reference>
<dbReference type="Proteomes" id="UP000321926">
    <property type="component" value="Unassembled WGS sequence"/>
</dbReference>
<evidence type="ECO:0000313" key="2">
    <source>
        <dbReference type="Proteomes" id="UP000321926"/>
    </source>
</evidence>
<proteinExistence type="predicted"/>
<comment type="caution">
    <text evidence="1">The sequence shown here is derived from an EMBL/GenBank/DDBJ whole genome shotgun (WGS) entry which is preliminary data.</text>
</comment>
<dbReference type="AlphaFoldDB" id="A0A5C8KCQ9"/>
<keyword evidence="2" id="KW-1185">Reference proteome</keyword>
<sequence length="549" mass="59987">MTYNAQRYIVHNKSLGIVGKPLDGRAYWSDGVNERPFNSLAEVRTYFDTTEKRAGHFLILVGNVPYWFLPPYGDANLVPFLTGTVDSTPVQNGTRPISSGWAYNLQQSISNLTNGGISYSAGSLFQLSEEVKLDLNYYMGVWQAQRYQKGWITLSTDRKALWKARQTHNSSTAPQAGANWELLFQIPTIDQTPQQGSVNGISSGYIHEQQQTYAYWRNNRLERFNGTEIPVTGGDYRFPTGTPAIPVTAPNGLGRYTPGQSIPVVGKTMYEVLLDIAGGFAYGDITMVVSPSTLNYNIGDTPTINISGEITPNGETSITNRRFLYRPGTSGTFLPYGTFNNLAYTYNVSPRETTTYRVEFTNTAGLVISRQVVISFAQAPTTTPAAPTINADDSANTLQATHSLGATEILVSVNNGAYAQYNGAVINVGDVDRPFGYWKFKTKAATGRNESPVANSPEFTAMPSYNTTLSNGQNVQAVTLTSLPGLLFHYNEPMPGGDPFPARMEIFAGATQIGAVDHAVPYIGQPCAITYNGTMYHKSFIDGDLNILA</sequence>
<name>A0A5C8KCQ9_9BACT</name>
<gene>
    <name evidence="1" type="ORF">FVR03_01385</name>
</gene>
<dbReference type="OrthoDB" id="7794186at2"/>
<dbReference type="RefSeq" id="WP_147919969.1">
    <property type="nucleotide sequence ID" value="NZ_VRTY01000003.1"/>
</dbReference>
<evidence type="ECO:0000313" key="1">
    <source>
        <dbReference type="EMBL" id="TXK52397.1"/>
    </source>
</evidence>
<accession>A0A5C8KCQ9</accession>
<dbReference type="EMBL" id="VRTY01000003">
    <property type="protein sequence ID" value="TXK52397.1"/>
    <property type="molecule type" value="Genomic_DNA"/>
</dbReference>